<dbReference type="InterPro" id="IPR004837">
    <property type="entry name" value="NaCa_Exmemb"/>
</dbReference>
<feature type="transmembrane region" description="Helical" evidence="5">
    <location>
        <begin position="78"/>
        <end position="96"/>
    </location>
</feature>
<dbReference type="Proteomes" id="UP000179360">
    <property type="component" value="Unassembled WGS sequence"/>
</dbReference>
<name>A0A1F6TJN2_9PROT</name>
<dbReference type="GO" id="GO:0005886">
    <property type="term" value="C:plasma membrane"/>
    <property type="evidence" value="ECO:0007669"/>
    <property type="project" value="TreeGrafter"/>
</dbReference>
<proteinExistence type="predicted"/>
<dbReference type="PANTHER" id="PTHR10846:SF8">
    <property type="entry name" value="INNER MEMBRANE PROTEIN YRBG"/>
    <property type="match status" value="1"/>
</dbReference>
<feature type="domain" description="Sodium/calcium exchanger membrane region" evidence="6">
    <location>
        <begin position="191"/>
        <end position="331"/>
    </location>
</feature>
<dbReference type="AlphaFoldDB" id="A0A1F6TJN2"/>
<organism evidence="7 8">
    <name type="scientific">Candidatus Muproteobacteria bacterium RIFCSPHIGHO2_01_FULL_65_16</name>
    <dbReference type="NCBI Taxonomy" id="1817764"/>
    <lineage>
        <taxon>Bacteria</taxon>
        <taxon>Pseudomonadati</taxon>
        <taxon>Pseudomonadota</taxon>
        <taxon>Candidatus Muproteobacteria</taxon>
    </lineage>
</organism>
<feature type="transmembrane region" description="Helical" evidence="5">
    <location>
        <begin position="286"/>
        <end position="306"/>
    </location>
</feature>
<feature type="transmembrane region" description="Helical" evidence="5">
    <location>
        <begin position="187"/>
        <end position="207"/>
    </location>
</feature>
<dbReference type="GO" id="GO:0006874">
    <property type="term" value="P:intracellular calcium ion homeostasis"/>
    <property type="evidence" value="ECO:0007669"/>
    <property type="project" value="TreeGrafter"/>
</dbReference>
<dbReference type="PANTHER" id="PTHR10846">
    <property type="entry name" value="SODIUM/POTASSIUM/CALCIUM EXCHANGER"/>
    <property type="match status" value="1"/>
</dbReference>
<protein>
    <submittedName>
        <fullName evidence="7">Cation transporter</fullName>
    </submittedName>
</protein>
<feature type="domain" description="Sodium/calcium exchanger membrane region" evidence="6">
    <location>
        <begin position="9"/>
        <end position="154"/>
    </location>
</feature>
<comment type="subcellular location">
    <subcellularLocation>
        <location evidence="1">Membrane</location>
        <topology evidence="1">Multi-pass membrane protein</topology>
    </subcellularLocation>
</comment>
<evidence type="ECO:0000256" key="5">
    <source>
        <dbReference type="SAM" id="Phobius"/>
    </source>
</evidence>
<evidence type="ECO:0000256" key="2">
    <source>
        <dbReference type="ARBA" id="ARBA00022692"/>
    </source>
</evidence>
<evidence type="ECO:0000313" key="7">
    <source>
        <dbReference type="EMBL" id="OGI45322.1"/>
    </source>
</evidence>
<keyword evidence="4 5" id="KW-0472">Membrane</keyword>
<dbReference type="InterPro" id="IPR004481">
    <property type="entry name" value="K/Na/Ca-exchanger"/>
</dbReference>
<dbReference type="GO" id="GO:0008273">
    <property type="term" value="F:calcium, potassium:sodium antiporter activity"/>
    <property type="evidence" value="ECO:0007669"/>
    <property type="project" value="TreeGrafter"/>
</dbReference>
<evidence type="ECO:0000256" key="3">
    <source>
        <dbReference type="ARBA" id="ARBA00022989"/>
    </source>
</evidence>
<keyword evidence="2 5" id="KW-0812">Transmembrane</keyword>
<accession>A0A1F6TJN2</accession>
<dbReference type="GO" id="GO:0005262">
    <property type="term" value="F:calcium channel activity"/>
    <property type="evidence" value="ECO:0007669"/>
    <property type="project" value="TreeGrafter"/>
</dbReference>
<feature type="transmembrane region" description="Helical" evidence="5">
    <location>
        <begin position="141"/>
        <end position="160"/>
    </location>
</feature>
<evidence type="ECO:0000259" key="6">
    <source>
        <dbReference type="Pfam" id="PF01699"/>
    </source>
</evidence>
<dbReference type="Gene3D" id="1.20.1420.30">
    <property type="entry name" value="NCX, central ion-binding region"/>
    <property type="match status" value="1"/>
</dbReference>
<evidence type="ECO:0000313" key="8">
    <source>
        <dbReference type="Proteomes" id="UP000179360"/>
    </source>
</evidence>
<dbReference type="InterPro" id="IPR044880">
    <property type="entry name" value="NCX_ion-bd_dom_sf"/>
</dbReference>
<feature type="transmembrane region" description="Helical" evidence="5">
    <location>
        <begin position="255"/>
        <end position="274"/>
    </location>
</feature>
<feature type="transmembrane region" description="Helical" evidence="5">
    <location>
        <begin position="219"/>
        <end position="243"/>
    </location>
</feature>
<gene>
    <name evidence="7" type="ORF">A2637_02165</name>
</gene>
<evidence type="ECO:0000256" key="1">
    <source>
        <dbReference type="ARBA" id="ARBA00004141"/>
    </source>
</evidence>
<feature type="transmembrane region" description="Helical" evidence="5">
    <location>
        <begin position="108"/>
        <end position="129"/>
    </location>
</feature>
<dbReference type="Pfam" id="PF01699">
    <property type="entry name" value="Na_Ca_ex"/>
    <property type="match status" value="2"/>
</dbReference>
<feature type="transmembrane region" description="Helical" evidence="5">
    <location>
        <begin position="6"/>
        <end position="26"/>
    </location>
</feature>
<reference evidence="7 8" key="1">
    <citation type="journal article" date="2016" name="Nat. Commun.">
        <title>Thousands of microbial genomes shed light on interconnected biogeochemical processes in an aquifer system.</title>
        <authorList>
            <person name="Anantharaman K."/>
            <person name="Brown C.T."/>
            <person name="Hug L.A."/>
            <person name="Sharon I."/>
            <person name="Castelle C.J."/>
            <person name="Probst A.J."/>
            <person name="Thomas B.C."/>
            <person name="Singh A."/>
            <person name="Wilkins M.J."/>
            <person name="Karaoz U."/>
            <person name="Brodie E.L."/>
            <person name="Williams K.H."/>
            <person name="Hubbard S.S."/>
            <person name="Banfield J.F."/>
        </authorList>
    </citation>
    <scope>NUCLEOTIDE SEQUENCE [LARGE SCALE GENOMIC DNA]</scope>
</reference>
<evidence type="ECO:0000256" key="4">
    <source>
        <dbReference type="ARBA" id="ARBA00023136"/>
    </source>
</evidence>
<dbReference type="STRING" id="1817764.A2637_02165"/>
<comment type="caution">
    <text evidence="7">The sequence shown here is derived from an EMBL/GenBank/DDBJ whole genome shotgun (WGS) entry which is preliminary data.</text>
</comment>
<feature type="transmembrane region" description="Helical" evidence="5">
    <location>
        <begin position="38"/>
        <end position="58"/>
    </location>
</feature>
<dbReference type="EMBL" id="MFSY01000081">
    <property type="protein sequence ID" value="OGI45322.1"/>
    <property type="molecule type" value="Genomic_DNA"/>
</dbReference>
<feature type="transmembrane region" description="Helical" evidence="5">
    <location>
        <begin position="318"/>
        <end position="337"/>
    </location>
</feature>
<keyword evidence="3 5" id="KW-1133">Transmembrane helix</keyword>
<sequence>MTSPAVIVWSQFVVCVALIGVAGTVLSRYGDVIAEKTGLGGTWIGLVLLATVTSLPELVTGISSVTVADTPDIALGDVLGSCVFNLAIITILDFLQRGESVYTRASQGHILAAGFGVILIGFVGFNVLLADRTSDLAIGHLGIYTPLIVILYVVAMRTVFRYERAQMAAYVGEHAERYPDIRLRQAVGRYVLAALVVVGAGIWLPFIGAQIARVMGWEATFVGTLFVAFATSVPEMVVTIAAMRLGALDMAIGNLLGSNLFDILIVAVDDLFFLRGPILAHVSPMHAVSAISAMMMTGIVIVGLLYQPRSRLFGTVGWASMFLLTVYLLNSLVLYLYGGSAP</sequence>